<dbReference type="Pfam" id="PF13241">
    <property type="entry name" value="NAD_binding_7"/>
    <property type="match status" value="1"/>
</dbReference>
<evidence type="ECO:0000259" key="15">
    <source>
        <dbReference type="Pfam" id="PF00590"/>
    </source>
</evidence>
<keyword evidence="9" id="KW-0456">Lyase</keyword>
<dbReference type="InterPro" id="IPR014777">
    <property type="entry name" value="4pyrrole_Mease_sub1"/>
</dbReference>
<evidence type="ECO:0000256" key="9">
    <source>
        <dbReference type="ARBA" id="ARBA00023239"/>
    </source>
</evidence>
<evidence type="ECO:0000256" key="5">
    <source>
        <dbReference type="ARBA" id="ARBA00022679"/>
    </source>
</evidence>
<dbReference type="Pfam" id="PF00590">
    <property type="entry name" value="TP_methylase"/>
    <property type="match status" value="1"/>
</dbReference>
<dbReference type="InterPro" id="IPR012409">
    <property type="entry name" value="Sirohaem_synth"/>
</dbReference>
<keyword evidence="5" id="KW-0808">Transferase</keyword>
<dbReference type="InterPro" id="IPR036291">
    <property type="entry name" value="NAD(P)-bd_dom_sf"/>
</dbReference>
<dbReference type="Gene3D" id="1.10.8.210">
    <property type="entry name" value="Sirohaem synthase, dimerisation domain"/>
    <property type="match status" value="1"/>
</dbReference>
<evidence type="ECO:0000256" key="2">
    <source>
        <dbReference type="ARBA" id="ARBA00005879"/>
    </source>
</evidence>
<evidence type="ECO:0000313" key="17">
    <source>
        <dbReference type="EMBL" id="GGA24872.1"/>
    </source>
</evidence>
<dbReference type="InterPro" id="IPR006366">
    <property type="entry name" value="CobA/CysG_C"/>
</dbReference>
<keyword evidence="11" id="KW-0511">Multifunctional enzyme</keyword>
<evidence type="ECO:0000256" key="8">
    <source>
        <dbReference type="ARBA" id="ARBA00023027"/>
    </source>
</evidence>
<evidence type="ECO:0000313" key="18">
    <source>
        <dbReference type="Proteomes" id="UP000628017"/>
    </source>
</evidence>
<dbReference type="Gene3D" id="3.30.160.110">
    <property type="entry name" value="Siroheme synthase, domain 2"/>
    <property type="match status" value="1"/>
</dbReference>
<reference evidence="17" key="2">
    <citation type="submission" date="2020-09" db="EMBL/GenBank/DDBJ databases">
        <authorList>
            <person name="Sun Q."/>
            <person name="Zhou Y."/>
        </authorList>
    </citation>
    <scope>NUCLEOTIDE SEQUENCE</scope>
    <source>
        <strain evidence="17">CGMCC 1.15880</strain>
    </source>
</reference>
<protein>
    <submittedName>
        <fullName evidence="17">Siroheme synthase</fullName>
    </submittedName>
</protein>
<dbReference type="Gene3D" id="3.40.50.720">
    <property type="entry name" value="NAD(P)-binding Rossmann-like Domain"/>
    <property type="match status" value="1"/>
</dbReference>
<evidence type="ECO:0000259" key="16">
    <source>
        <dbReference type="Pfam" id="PF10414"/>
    </source>
</evidence>
<dbReference type="GO" id="GO:0019354">
    <property type="term" value="P:siroheme biosynthetic process"/>
    <property type="evidence" value="ECO:0007669"/>
    <property type="project" value="InterPro"/>
</dbReference>
<dbReference type="NCBIfam" id="NF007922">
    <property type="entry name" value="PRK10637.1"/>
    <property type="match status" value="1"/>
</dbReference>
<dbReference type="Pfam" id="PF10414">
    <property type="entry name" value="CysG_dimeriser"/>
    <property type="match status" value="1"/>
</dbReference>
<evidence type="ECO:0000256" key="6">
    <source>
        <dbReference type="ARBA" id="ARBA00022691"/>
    </source>
</evidence>
<evidence type="ECO:0000256" key="11">
    <source>
        <dbReference type="ARBA" id="ARBA00023268"/>
    </source>
</evidence>
<gene>
    <name evidence="17" type="ORF">GCM10011498_27360</name>
</gene>
<dbReference type="PANTHER" id="PTHR45790">
    <property type="entry name" value="SIROHEME SYNTHASE-RELATED"/>
    <property type="match status" value="1"/>
</dbReference>
<evidence type="ECO:0000256" key="7">
    <source>
        <dbReference type="ARBA" id="ARBA00023002"/>
    </source>
</evidence>
<dbReference type="SUPFAM" id="SSF51735">
    <property type="entry name" value="NAD(P)-binding Rossmann-fold domains"/>
    <property type="match status" value="1"/>
</dbReference>
<comment type="similarity">
    <text evidence="2">Belongs to the precorrin methyltransferase family.</text>
</comment>
<accession>A0A916R056</accession>
<keyword evidence="18" id="KW-1185">Reference proteome</keyword>
<reference evidence="17" key="1">
    <citation type="journal article" date="2014" name="Int. J. Syst. Evol. Microbiol.">
        <title>Complete genome sequence of Corynebacterium casei LMG S-19264T (=DSM 44701T), isolated from a smear-ripened cheese.</title>
        <authorList>
            <consortium name="US DOE Joint Genome Institute (JGI-PGF)"/>
            <person name="Walter F."/>
            <person name="Albersmeier A."/>
            <person name="Kalinowski J."/>
            <person name="Ruckert C."/>
        </authorList>
    </citation>
    <scope>NUCLEOTIDE SEQUENCE</scope>
    <source>
        <strain evidence="17">CGMCC 1.15880</strain>
    </source>
</reference>
<keyword evidence="3" id="KW-0169">Cobalamin biosynthesis</keyword>
<dbReference type="InterPro" id="IPR014776">
    <property type="entry name" value="4pyrrole_Mease_sub2"/>
</dbReference>
<dbReference type="GO" id="GO:0009236">
    <property type="term" value="P:cobalamin biosynthetic process"/>
    <property type="evidence" value="ECO:0007669"/>
    <property type="project" value="UniProtKB-KW"/>
</dbReference>
<dbReference type="AlphaFoldDB" id="A0A916R056"/>
<comment type="caution">
    <text evidence="17">The sequence shown here is derived from an EMBL/GenBank/DDBJ whole genome shotgun (WGS) entry which is preliminary data.</text>
</comment>
<evidence type="ECO:0000256" key="1">
    <source>
        <dbReference type="ARBA" id="ARBA00005010"/>
    </source>
</evidence>
<dbReference type="InterPro" id="IPR000878">
    <property type="entry name" value="4pyrrol_Mease"/>
</dbReference>
<dbReference type="GO" id="GO:0051287">
    <property type="term" value="F:NAD binding"/>
    <property type="evidence" value="ECO:0007669"/>
    <property type="project" value="InterPro"/>
</dbReference>
<keyword evidence="8" id="KW-0520">NAD</keyword>
<proteinExistence type="inferred from homology"/>
<dbReference type="NCBIfam" id="NF004790">
    <property type="entry name" value="PRK06136.1"/>
    <property type="match status" value="1"/>
</dbReference>
<name>A0A916R056_9RHOB</name>
<evidence type="ECO:0000256" key="10">
    <source>
        <dbReference type="ARBA" id="ARBA00023244"/>
    </source>
</evidence>
<dbReference type="InterPro" id="IPR037115">
    <property type="entry name" value="Sirohaem_synt_dimer_dom_sf"/>
</dbReference>
<feature type="domain" description="Sirohaem synthase dimerisation" evidence="16">
    <location>
        <begin position="170"/>
        <end position="226"/>
    </location>
</feature>
<dbReference type="GO" id="GO:0043115">
    <property type="term" value="F:precorrin-2 dehydrogenase activity"/>
    <property type="evidence" value="ECO:0007669"/>
    <property type="project" value="UniProtKB-EC"/>
</dbReference>
<dbReference type="PIRSF" id="PIRSF036426">
    <property type="entry name" value="Sirohaem_synth"/>
    <property type="match status" value="1"/>
</dbReference>
<dbReference type="CDD" id="cd11642">
    <property type="entry name" value="SUMT"/>
    <property type="match status" value="1"/>
</dbReference>
<comment type="catalytic activity">
    <reaction evidence="13">
        <text>precorrin-2 + NAD(+) = sirohydrochlorin + NADH + 2 H(+)</text>
        <dbReference type="Rhea" id="RHEA:15613"/>
        <dbReference type="ChEBI" id="CHEBI:15378"/>
        <dbReference type="ChEBI" id="CHEBI:57540"/>
        <dbReference type="ChEBI" id="CHEBI:57945"/>
        <dbReference type="ChEBI" id="CHEBI:58351"/>
        <dbReference type="ChEBI" id="CHEBI:58827"/>
        <dbReference type="EC" id="1.3.1.76"/>
    </reaction>
</comment>
<dbReference type="InterPro" id="IPR006367">
    <property type="entry name" value="Sirohaem_synthase_N"/>
</dbReference>
<evidence type="ECO:0000256" key="4">
    <source>
        <dbReference type="ARBA" id="ARBA00022603"/>
    </source>
</evidence>
<dbReference type="PANTHER" id="PTHR45790:SF3">
    <property type="entry name" value="S-ADENOSYL-L-METHIONINE-DEPENDENT UROPORPHYRINOGEN III METHYLTRANSFERASE, CHLOROPLASTIC"/>
    <property type="match status" value="1"/>
</dbReference>
<dbReference type="FunFam" id="3.40.1010.10:FF:000001">
    <property type="entry name" value="Siroheme synthase"/>
    <property type="match status" value="1"/>
</dbReference>
<dbReference type="GO" id="GO:0032259">
    <property type="term" value="P:methylation"/>
    <property type="evidence" value="ECO:0007669"/>
    <property type="project" value="UniProtKB-KW"/>
</dbReference>
<sequence>MEFLPSNRYIEPNELKVDWTMKHFPIFVNLVNQRVLLAGGGETAVAKLRLILKTEAEIHVFAQDAEDQVVAWAEAGRITLHHREMIAGDVYGARLVYAAQDDDAADARVAALGRAGGALVNIVDNLQDSQFITPAIVDRDPVTVAIGTEGAAPVLARHIKAQVEEALPPSLGALARLGQAFRSAVEVLPMGRKRRDFWTRFYFERGPKALTSGGEQAVRAELKDLLAQTIAAKRSAGRVDLVGAGPGDAELLTLRARKLLHEADVVLHDQMVTGEILELARREAIVVETGKRGFGESWTQGDINDLMISHAAQGHHVVRLKSGDPAMFARLDEEMDALDAAGVDWAIVPGITAASAAAAGAGLSLTQRGRNSALKFLTAHDVNGFADQDWRDLAKPDAVAAVYMGKKAASFLRGRLMMHGANGETPVTVVENASRANQRILQATLLSLPETLNASDVSGPAVMLLGLAARAAAQVALDLDIDEMEQA</sequence>
<keyword evidence="6" id="KW-0949">S-adenosyl-L-methionine</keyword>
<dbReference type="GO" id="GO:0051266">
    <property type="term" value="F:sirohydrochlorin ferrochelatase activity"/>
    <property type="evidence" value="ECO:0007669"/>
    <property type="project" value="InterPro"/>
</dbReference>
<dbReference type="InterPro" id="IPR035996">
    <property type="entry name" value="4pyrrol_Methylase_sf"/>
</dbReference>
<evidence type="ECO:0000256" key="3">
    <source>
        <dbReference type="ARBA" id="ARBA00022573"/>
    </source>
</evidence>
<keyword evidence="10" id="KW-0627">Porphyrin biosynthesis</keyword>
<dbReference type="SUPFAM" id="SSF75615">
    <property type="entry name" value="Siroheme synthase middle domains-like"/>
    <property type="match status" value="1"/>
</dbReference>
<comment type="pathway">
    <text evidence="1">Porphyrin-containing compound metabolism; siroheme biosynthesis; sirohydrochlorin from precorrin-2: step 1/1.</text>
</comment>
<dbReference type="PROSITE" id="PS00839">
    <property type="entry name" value="SUMT_1"/>
    <property type="match status" value="1"/>
</dbReference>
<evidence type="ECO:0000256" key="13">
    <source>
        <dbReference type="ARBA" id="ARBA00047561"/>
    </source>
</evidence>
<dbReference type="GO" id="GO:0004851">
    <property type="term" value="F:uroporphyrin-III C-methyltransferase activity"/>
    <property type="evidence" value="ECO:0007669"/>
    <property type="project" value="InterPro"/>
</dbReference>
<evidence type="ECO:0000256" key="14">
    <source>
        <dbReference type="PIRSR" id="PIRSR036426-1"/>
    </source>
</evidence>
<organism evidence="17 18">
    <name type="scientific">Neptunicoccus cionae</name>
    <dbReference type="NCBI Taxonomy" id="2035344"/>
    <lineage>
        <taxon>Bacteria</taxon>
        <taxon>Pseudomonadati</taxon>
        <taxon>Pseudomonadota</taxon>
        <taxon>Alphaproteobacteria</taxon>
        <taxon>Rhodobacterales</taxon>
        <taxon>Paracoccaceae</taxon>
        <taxon>Neptunicoccus</taxon>
    </lineage>
</organism>
<keyword evidence="7" id="KW-0560">Oxidoreductase</keyword>
<keyword evidence="4" id="KW-0489">Methyltransferase</keyword>
<feature type="active site" description="Proton acceptor" evidence="14">
    <location>
        <position position="269"/>
    </location>
</feature>
<dbReference type="InterPro" id="IPR003043">
    <property type="entry name" value="Uropor_MeTrfase_CS"/>
</dbReference>
<evidence type="ECO:0000256" key="12">
    <source>
        <dbReference type="ARBA" id="ARBA00025705"/>
    </source>
</evidence>
<dbReference type="Gene3D" id="3.30.950.10">
    <property type="entry name" value="Methyltransferase, Cobalt-precorrin-4 Transmethylase, Domain 2"/>
    <property type="match status" value="1"/>
</dbReference>
<dbReference type="InterPro" id="IPR019478">
    <property type="entry name" value="Sirohaem_synthase_dimer_dom"/>
</dbReference>
<dbReference type="Proteomes" id="UP000628017">
    <property type="component" value="Unassembled WGS sequence"/>
</dbReference>
<comment type="pathway">
    <text evidence="12">Porphyrin-containing compound metabolism; siroheme biosynthesis; precorrin-2 from uroporphyrinogen III: step 1/1.</text>
</comment>
<dbReference type="SUPFAM" id="SSF53790">
    <property type="entry name" value="Tetrapyrrole methylase"/>
    <property type="match status" value="1"/>
</dbReference>
<dbReference type="InterPro" id="IPR050161">
    <property type="entry name" value="Siro_Cobalamin_biosynth"/>
</dbReference>
<feature type="active site" description="Proton donor" evidence="14">
    <location>
        <position position="291"/>
    </location>
</feature>
<dbReference type="NCBIfam" id="TIGR01469">
    <property type="entry name" value="cobA_cysG_Cterm"/>
    <property type="match status" value="1"/>
</dbReference>
<dbReference type="NCBIfam" id="TIGR01470">
    <property type="entry name" value="cysG_Nterm"/>
    <property type="match status" value="1"/>
</dbReference>
<dbReference type="Gene3D" id="3.40.1010.10">
    <property type="entry name" value="Cobalt-precorrin-4 Transmethylase, Domain 1"/>
    <property type="match status" value="1"/>
</dbReference>
<dbReference type="EMBL" id="BMKA01000003">
    <property type="protein sequence ID" value="GGA24872.1"/>
    <property type="molecule type" value="Genomic_DNA"/>
</dbReference>
<feature type="domain" description="Tetrapyrrole methylase" evidence="15">
    <location>
        <begin position="241"/>
        <end position="446"/>
    </location>
</feature>